<protein>
    <submittedName>
        <fullName evidence="1">Heme oxygenase</fullName>
    </submittedName>
</protein>
<gene>
    <name evidence="1" type="ORF">FHS31_002731</name>
</gene>
<proteinExistence type="predicted"/>
<dbReference type="RefSeq" id="WP_208408720.1">
    <property type="nucleotide sequence ID" value="NZ_JAAOZC010000008.1"/>
</dbReference>
<sequence length="175" mass="17992">MAGSPTAHSALRAATAGRHENVDAHFGRFDLADRDGYIGFLEAHARALPAVEAVLAGLAEVPPLRPRAALLADDLAALGRPMPAALDLPPPADAAEAFGYAYVIEGSRLGGSMLARGVPESLPKAYLNAGHLPGEWRAFGAALDDAAEAGGAEWLERAADGAARVFALYAEAAKA</sequence>
<keyword evidence="2" id="KW-1185">Reference proteome</keyword>
<organism evidence="1 2">
    <name type="scientific">Sphingomonas vulcanisoli</name>
    <dbReference type="NCBI Taxonomy" id="1658060"/>
    <lineage>
        <taxon>Bacteria</taxon>
        <taxon>Pseudomonadati</taxon>
        <taxon>Pseudomonadota</taxon>
        <taxon>Alphaproteobacteria</taxon>
        <taxon>Sphingomonadales</taxon>
        <taxon>Sphingomonadaceae</taxon>
        <taxon>Sphingomonas</taxon>
    </lineage>
</organism>
<dbReference type="Proteomes" id="UP000727456">
    <property type="component" value="Unassembled WGS sequence"/>
</dbReference>
<dbReference type="InterPro" id="IPR016084">
    <property type="entry name" value="Haem_Oase-like_multi-hlx"/>
</dbReference>
<name>A0ABX0TU96_9SPHN</name>
<dbReference type="Gene3D" id="1.20.910.10">
    <property type="entry name" value="Heme oxygenase-like"/>
    <property type="match status" value="1"/>
</dbReference>
<comment type="caution">
    <text evidence="1">The sequence shown here is derived from an EMBL/GenBank/DDBJ whole genome shotgun (WGS) entry which is preliminary data.</text>
</comment>
<dbReference type="CDD" id="cd19166">
    <property type="entry name" value="HemeO-bac"/>
    <property type="match status" value="1"/>
</dbReference>
<dbReference type="EMBL" id="JAAOZC010000008">
    <property type="protein sequence ID" value="NIJ09099.1"/>
    <property type="molecule type" value="Genomic_DNA"/>
</dbReference>
<dbReference type="SUPFAM" id="SSF48613">
    <property type="entry name" value="Heme oxygenase-like"/>
    <property type="match status" value="1"/>
</dbReference>
<evidence type="ECO:0000313" key="2">
    <source>
        <dbReference type="Proteomes" id="UP000727456"/>
    </source>
</evidence>
<accession>A0ABX0TU96</accession>
<evidence type="ECO:0000313" key="1">
    <source>
        <dbReference type="EMBL" id="NIJ09099.1"/>
    </source>
</evidence>
<reference evidence="1 2" key="1">
    <citation type="submission" date="2020-03" db="EMBL/GenBank/DDBJ databases">
        <title>Genomic Encyclopedia of Type Strains, Phase III (KMG-III): the genomes of soil and plant-associated and newly described type strains.</title>
        <authorList>
            <person name="Whitman W."/>
        </authorList>
    </citation>
    <scope>NUCLEOTIDE SEQUENCE [LARGE SCALE GENOMIC DNA]</scope>
    <source>
        <strain evidence="1 2">CECT 8804</strain>
    </source>
</reference>